<comment type="caution">
    <text evidence="2">The sequence shown here is derived from an EMBL/GenBank/DDBJ whole genome shotgun (WGS) entry which is preliminary data.</text>
</comment>
<evidence type="ECO:0000259" key="1">
    <source>
        <dbReference type="Pfam" id="PF00535"/>
    </source>
</evidence>
<sequence>MVNSLVSILIPFKNVEDYFEECLKSIQNQTYKNWEVIAVNDNSSDNSVQIANQFATEDHRFKIFSNDKSGIITALRKACQHSTGGFISRMDADDHMTKDRIKVMVESLVNEGQGTLAVGKVKYFSKAGVKDGYERYEKWLNKLTATGENFKEIYKECVIPSPCWMVHKSDFDKCGAFMPDRYPEDYDLAFRFYEFGLTCIPCSTTLHYWRDYDNRTSRTSEHYAQNYFLDIKLHYFLKLEFKPSNDLVVWGAGKKGKTIANSLVEKNIPFSWVCDNEKKIGKDIYGVRLQHFSELQNIENIRCIITVANERDQMSITAFFKELNLKPAVDYFFFC</sequence>
<protein>
    <submittedName>
        <fullName evidence="2">Glycosyltransferase involved in cell wall biosynthesis</fullName>
    </submittedName>
</protein>
<dbReference type="InterPro" id="IPR029044">
    <property type="entry name" value="Nucleotide-diphossugar_trans"/>
</dbReference>
<name>A0A4R7D1V3_9FLAO</name>
<gene>
    <name evidence="2" type="ORF">DFQ03_2826</name>
</gene>
<dbReference type="SUPFAM" id="SSF53448">
    <property type="entry name" value="Nucleotide-diphospho-sugar transferases"/>
    <property type="match status" value="1"/>
</dbReference>
<dbReference type="Gene3D" id="3.90.550.10">
    <property type="entry name" value="Spore Coat Polysaccharide Biosynthesis Protein SpsA, Chain A"/>
    <property type="match status" value="1"/>
</dbReference>
<keyword evidence="2" id="KW-0808">Transferase</keyword>
<dbReference type="PANTHER" id="PTHR22916:SF3">
    <property type="entry name" value="UDP-GLCNAC:BETAGAL BETA-1,3-N-ACETYLGLUCOSAMINYLTRANSFERASE-LIKE PROTEIN 1"/>
    <property type="match status" value="1"/>
</dbReference>
<dbReference type="Pfam" id="PF00535">
    <property type="entry name" value="Glycos_transf_2"/>
    <property type="match status" value="1"/>
</dbReference>
<dbReference type="GO" id="GO:0016758">
    <property type="term" value="F:hexosyltransferase activity"/>
    <property type="evidence" value="ECO:0007669"/>
    <property type="project" value="UniProtKB-ARBA"/>
</dbReference>
<organism evidence="2 3">
    <name type="scientific">Maribacter caenipelagi</name>
    <dbReference type="NCBI Taxonomy" id="1447781"/>
    <lineage>
        <taxon>Bacteria</taxon>
        <taxon>Pseudomonadati</taxon>
        <taxon>Bacteroidota</taxon>
        <taxon>Flavobacteriia</taxon>
        <taxon>Flavobacteriales</taxon>
        <taxon>Flavobacteriaceae</taxon>
        <taxon>Maribacter</taxon>
    </lineage>
</organism>
<evidence type="ECO:0000313" key="2">
    <source>
        <dbReference type="EMBL" id="TDS13534.1"/>
    </source>
</evidence>
<dbReference type="CDD" id="cd00761">
    <property type="entry name" value="Glyco_tranf_GTA_type"/>
    <property type="match status" value="1"/>
</dbReference>
<reference evidence="2 3" key="1">
    <citation type="submission" date="2019-03" db="EMBL/GenBank/DDBJ databases">
        <title>Genomic Encyclopedia of Type Strains, Phase III (KMG-III): the genomes of soil and plant-associated and newly described type strains.</title>
        <authorList>
            <person name="Whitman W."/>
        </authorList>
    </citation>
    <scope>NUCLEOTIDE SEQUENCE [LARGE SCALE GENOMIC DNA]</scope>
    <source>
        <strain evidence="2 3">CECT 8455</strain>
    </source>
</reference>
<dbReference type="EMBL" id="SNZW01000016">
    <property type="protein sequence ID" value="TDS13534.1"/>
    <property type="molecule type" value="Genomic_DNA"/>
</dbReference>
<accession>A0A4R7D1V3</accession>
<dbReference type="OrthoDB" id="597270at2"/>
<dbReference type="Proteomes" id="UP000295274">
    <property type="component" value="Unassembled WGS sequence"/>
</dbReference>
<proteinExistence type="predicted"/>
<dbReference type="PANTHER" id="PTHR22916">
    <property type="entry name" value="GLYCOSYLTRANSFERASE"/>
    <property type="match status" value="1"/>
</dbReference>
<dbReference type="RefSeq" id="WP_133673749.1">
    <property type="nucleotide sequence ID" value="NZ_SNZW01000016.1"/>
</dbReference>
<evidence type="ECO:0000313" key="3">
    <source>
        <dbReference type="Proteomes" id="UP000295274"/>
    </source>
</evidence>
<dbReference type="AlphaFoldDB" id="A0A4R7D1V3"/>
<keyword evidence="3" id="KW-1185">Reference proteome</keyword>
<feature type="domain" description="Glycosyltransferase 2-like" evidence="1">
    <location>
        <begin position="7"/>
        <end position="174"/>
    </location>
</feature>
<dbReference type="InterPro" id="IPR001173">
    <property type="entry name" value="Glyco_trans_2-like"/>
</dbReference>